<reference evidence="1" key="2">
    <citation type="submission" date="2025-08" db="UniProtKB">
        <authorList>
            <consortium name="Ensembl"/>
        </authorList>
    </citation>
    <scope>IDENTIFICATION</scope>
</reference>
<reference evidence="1" key="3">
    <citation type="submission" date="2025-09" db="UniProtKB">
        <authorList>
            <consortium name="Ensembl"/>
        </authorList>
    </citation>
    <scope>IDENTIFICATION</scope>
</reference>
<reference evidence="1 2" key="1">
    <citation type="journal article" date="2011" name="Proc. Natl. Acad. Sci. U.S.A.">
        <title>Genetic diversity and population structure of the endangered marsupial Sarcophilus harrisii (Tasmanian devil).</title>
        <authorList>
            <person name="Miller W."/>
            <person name="Hayes V.M."/>
            <person name="Ratan A."/>
            <person name="Petersen D.C."/>
            <person name="Wittekindt N.E."/>
            <person name="Miller J."/>
            <person name="Walenz B."/>
            <person name="Knight J."/>
            <person name="Qi J."/>
            <person name="Zhao F."/>
            <person name="Wang Q."/>
            <person name="Bedoya-Reina O.C."/>
            <person name="Katiyar N."/>
            <person name="Tomsho L.P."/>
            <person name="Kasson L.M."/>
            <person name="Hardie R.A."/>
            <person name="Woodbridge P."/>
            <person name="Tindall E.A."/>
            <person name="Bertelsen M.F."/>
            <person name="Dixon D."/>
            <person name="Pyecroft S."/>
            <person name="Helgen K.M."/>
            <person name="Lesk A.M."/>
            <person name="Pringle T.H."/>
            <person name="Patterson N."/>
            <person name="Zhang Y."/>
            <person name="Kreiss A."/>
            <person name="Woods G.M."/>
            <person name="Jones M.E."/>
            <person name="Schuster S.C."/>
        </authorList>
    </citation>
    <scope>NUCLEOTIDE SEQUENCE [LARGE SCALE GENOMIC DNA]</scope>
</reference>
<dbReference type="GeneTree" id="ENSGT00950000185929"/>
<sequence>IKGSGKAEIRQDSFAALPSIRTTSCSGCRTRGGPFSFSSFRDLFSVQRRVPDSTGPDAEGR</sequence>
<organism evidence="1 2">
    <name type="scientific">Sarcophilus harrisii</name>
    <name type="common">Tasmanian devil</name>
    <name type="synonym">Sarcophilus laniarius</name>
    <dbReference type="NCBI Taxonomy" id="9305"/>
    <lineage>
        <taxon>Eukaryota</taxon>
        <taxon>Metazoa</taxon>
        <taxon>Chordata</taxon>
        <taxon>Craniata</taxon>
        <taxon>Vertebrata</taxon>
        <taxon>Euteleostomi</taxon>
        <taxon>Mammalia</taxon>
        <taxon>Metatheria</taxon>
        <taxon>Dasyuromorphia</taxon>
        <taxon>Dasyuridae</taxon>
        <taxon>Sarcophilus</taxon>
    </lineage>
</organism>
<dbReference type="AlphaFoldDB" id="A0A7N4NXU1"/>
<accession>A0A7N4NXU1</accession>
<proteinExistence type="predicted"/>
<dbReference type="Proteomes" id="UP000007648">
    <property type="component" value="Unassembled WGS sequence"/>
</dbReference>
<keyword evidence="2" id="KW-1185">Reference proteome</keyword>
<evidence type="ECO:0000313" key="2">
    <source>
        <dbReference type="Proteomes" id="UP000007648"/>
    </source>
</evidence>
<name>A0A7N4NXU1_SARHA</name>
<dbReference type="InParanoid" id="A0A7N4NXU1"/>
<protein>
    <submittedName>
        <fullName evidence="1">Uncharacterized protein</fullName>
    </submittedName>
</protein>
<dbReference type="Ensembl" id="ENSSHAT00000027968.1">
    <property type="protein sequence ID" value="ENSSHAP00000029225.1"/>
    <property type="gene ID" value="ENSSHAG00000025879.1"/>
</dbReference>
<evidence type="ECO:0000313" key="1">
    <source>
        <dbReference type="Ensembl" id="ENSSHAP00000029225.1"/>
    </source>
</evidence>